<keyword evidence="4" id="KW-1185">Reference proteome</keyword>
<dbReference type="RefSeq" id="XP_056765344.1">
    <property type="nucleotide sequence ID" value="XM_056909640.1"/>
</dbReference>
<dbReference type="GO" id="GO:0046579">
    <property type="term" value="P:positive regulation of Ras protein signal transduction"/>
    <property type="evidence" value="ECO:0007669"/>
    <property type="project" value="TreeGrafter"/>
</dbReference>
<accession>A0AAD6C4E4</accession>
<evidence type="ECO:0000313" key="4">
    <source>
        <dbReference type="Proteomes" id="UP001213681"/>
    </source>
</evidence>
<dbReference type="GeneID" id="81599883"/>
<evidence type="ECO:0008006" key="5">
    <source>
        <dbReference type="Google" id="ProtNLM"/>
    </source>
</evidence>
<dbReference type="PANTHER" id="PTHR15243">
    <property type="entry name" value="SERINE/THREONINE-PROTEIN KINASE 19"/>
    <property type="match status" value="1"/>
</dbReference>
<gene>
    <name evidence="3" type="ORF">N7458_006258</name>
</gene>
<comment type="caution">
    <text evidence="3">The sequence shown here is derived from an EMBL/GenBank/DDBJ whole genome shotgun (WGS) entry which is preliminary data.</text>
</comment>
<evidence type="ECO:0000313" key="3">
    <source>
        <dbReference type="EMBL" id="KAJ5449809.1"/>
    </source>
</evidence>
<dbReference type="EMBL" id="JAPVEA010000006">
    <property type="protein sequence ID" value="KAJ5449809.1"/>
    <property type="molecule type" value="Genomic_DNA"/>
</dbReference>
<evidence type="ECO:0000256" key="1">
    <source>
        <dbReference type="ARBA" id="ARBA00093458"/>
    </source>
</evidence>
<comment type="similarity">
    <text evidence="1">Belongs to the STK19 family.</text>
</comment>
<feature type="region of interest" description="Disordered" evidence="2">
    <location>
        <begin position="63"/>
        <end position="98"/>
    </location>
</feature>
<dbReference type="Pfam" id="PF10494">
    <property type="entry name" value="Stk19"/>
    <property type="match status" value="1"/>
</dbReference>
<organism evidence="3 4">
    <name type="scientific">Penicillium daleae</name>
    <dbReference type="NCBI Taxonomy" id="63821"/>
    <lineage>
        <taxon>Eukaryota</taxon>
        <taxon>Fungi</taxon>
        <taxon>Dikarya</taxon>
        <taxon>Ascomycota</taxon>
        <taxon>Pezizomycotina</taxon>
        <taxon>Eurotiomycetes</taxon>
        <taxon>Eurotiomycetidae</taxon>
        <taxon>Eurotiales</taxon>
        <taxon>Aspergillaceae</taxon>
        <taxon>Penicillium</taxon>
    </lineage>
</organism>
<name>A0AAD6C4E4_9EURO</name>
<reference evidence="3" key="1">
    <citation type="submission" date="2022-12" db="EMBL/GenBank/DDBJ databases">
        <authorList>
            <person name="Petersen C."/>
        </authorList>
    </citation>
    <scope>NUCLEOTIDE SEQUENCE</scope>
    <source>
        <strain evidence="3">IBT 16125</strain>
    </source>
</reference>
<dbReference type="InterPro" id="IPR018865">
    <property type="entry name" value="STK19-like"/>
</dbReference>
<proteinExistence type="inferred from homology"/>
<protein>
    <recommendedName>
        <fullName evidence="5">Serine-threonine protein kinase 19</fullName>
    </recommendedName>
</protein>
<evidence type="ECO:0000256" key="2">
    <source>
        <dbReference type="SAM" id="MobiDB-lite"/>
    </source>
</evidence>
<dbReference type="PANTHER" id="PTHR15243:SF0">
    <property type="entry name" value="SERINE_THREONINE-PROTEIN KINASE 19"/>
    <property type="match status" value="1"/>
</dbReference>
<dbReference type="Proteomes" id="UP001213681">
    <property type="component" value="Unassembled WGS sequence"/>
</dbReference>
<sequence>MRAFLQLAEPQPDLDKSPDDEVIVDVPYGCDHLSGAVSFLVPSFGTPFASDCPGMTLRLTSAPVSGVKKRKSTPKPRSSPFAAHARRKPSSAAANAVKAADDLVDDDPLPDIGGSRFISETAEVQNVVQAIQSIRTRTFDELPQRAGMNSTRIAEVLNLRRSLPPLASVAHVHTLLNAPTQVEREIVELVQTGRVRRLIVPGRGSDAAGLGDCLVLAEDWEDMVRGSAVLDDELKERFLDILTRIGSSSAISQSVFTPDEYRALVGAGFLVSSSSYTQASLNVASLPNLPQAVVSSASRRGPAHPSDTDRAVQTDAQARAATLFLSLPNTGTYLRLLGAGRAHLLALLRRSACNEAPLQLLKDRWDGAVETEKSYHLAKRARGEFAGILPGRTKKWKELYGMQFRWVLEEALGAGLVEIFETGSVGPGIRCL</sequence>
<dbReference type="AlphaFoldDB" id="A0AAD6C4E4"/>
<reference evidence="3" key="2">
    <citation type="journal article" date="2023" name="IMA Fungus">
        <title>Comparative genomic study of the Penicillium genus elucidates a diverse pangenome and 15 lateral gene transfer events.</title>
        <authorList>
            <person name="Petersen C."/>
            <person name="Sorensen T."/>
            <person name="Nielsen M.R."/>
            <person name="Sondergaard T.E."/>
            <person name="Sorensen J.L."/>
            <person name="Fitzpatrick D.A."/>
            <person name="Frisvad J.C."/>
            <person name="Nielsen K.L."/>
        </authorList>
    </citation>
    <scope>NUCLEOTIDE SEQUENCE</scope>
    <source>
        <strain evidence="3">IBT 16125</strain>
    </source>
</reference>